<gene>
    <name evidence="3" type="ORF">GBK04_29220</name>
</gene>
<organism evidence="3 4">
    <name type="scientific">Salmonirosea aquatica</name>
    <dbReference type="NCBI Taxonomy" id="2654236"/>
    <lineage>
        <taxon>Bacteria</taxon>
        <taxon>Pseudomonadati</taxon>
        <taxon>Bacteroidota</taxon>
        <taxon>Cytophagia</taxon>
        <taxon>Cytophagales</taxon>
        <taxon>Spirosomataceae</taxon>
        <taxon>Salmonirosea</taxon>
    </lineage>
</organism>
<feature type="region of interest" description="Disordered" evidence="1">
    <location>
        <begin position="164"/>
        <end position="193"/>
    </location>
</feature>
<keyword evidence="2" id="KW-1133">Transmembrane helix</keyword>
<feature type="transmembrane region" description="Helical" evidence="2">
    <location>
        <begin position="63"/>
        <end position="83"/>
    </location>
</feature>
<evidence type="ECO:0000256" key="2">
    <source>
        <dbReference type="SAM" id="Phobius"/>
    </source>
</evidence>
<evidence type="ECO:0000256" key="1">
    <source>
        <dbReference type="SAM" id="MobiDB-lite"/>
    </source>
</evidence>
<protein>
    <submittedName>
        <fullName evidence="3">Uncharacterized protein</fullName>
    </submittedName>
</protein>
<sequence length="264" mass="28685">MKRHSVKMVKKANENINKYHHDRLPDPEIPADEAWARMDSILGSDLTPVKGPGTTAKLLKYKWAFLSTCAVTIVSTVIFIKIAHHSSGKEGQNPGGTDTTGAAMAKNEKGARRTVHAPEPGKPNGIAIGATGPEPFQGHRNGAIASAAIDATPQTRKAGLQRLAESARPSESAVPEGHRAAKPRRNAKDARNSASWWKGIKPVNALKNHYLQNDRPLSGNGENSRGISPMKVRMKGLRSLPTNWLLSIRIRDRVPGPIFRPFLS</sequence>
<dbReference type="RefSeq" id="WP_152766678.1">
    <property type="nucleotide sequence ID" value="NZ_WHLY01000004.1"/>
</dbReference>
<proteinExistence type="predicted"/>
<dbReference type="Proteomes" id="UP000479293">
    <property type="component" value="Unassembled WGS sequence"/>
</dbReference>
<keyword evidence="2" id="KW-0472">Membrane</keyword>
<name>A0A7C9BW53_9BACT</name>
<reference evidence="3 4" key="1">
    <citation type="submission" date="2019-10" db="EMBL/GenBank/DDBJ databases">
        <title>Draft Genome Sequence of Cytophagaceae sp. SJW1-29.</title>
        <authorList>
            <person name="Choi A."/>
        </authorList>
    </citation>
    <scope>NUCLEOTIDE SEQUENCE [LARGE SCALE GENOMIC DNA]</scope>
    <source>
        <strain evidence="3 4">SJW1-29</strain>
    </source>
</reference>
<evidence type="ECO:0000313" key="4">
    <source>
        <dbReference type="Proteomes" id="UP000479293"/>
    </source>
</evidence>
<comment type="caution">
    <text evidence="3">The sequence shown here is derived from an EMBL/GenBank/DDBJ whole genome shotgun (WGS) entry which is preliminary data.</text>
</comment>
<keyword evidence="2" id="KW-0812">Transmembrane</keyword>
<evidence type="ECO:0000313" key="3">
    <source>
        <dbReference type="EMBL" id="MPR37299.1"/>
    </source>
</evidence>
<dbReference type="AlphaFoldDB" id="A0A7C9BW53"/>
<accession>A0A7C9BW53</accession>
<dbReference type="EMBL" id="WHLY01000004">
    <property type="protein sequence ID" value="MPR37299.1"/>
    <property type="molecule type" value="Genomic_DNA"/>
</dbReference>
<keyword evidence="4" id="KW-1185">Reference proteome</keyword>